<dbReference type="SUPFAM" id="SSF47616">
    <property type="entry name" value="GST C-terminal domain-like"/>
    <property type="match status" value="1"/>
</dbReference>
<accession>A0A0C3DKC3</accession>
<dbReference type="InterPro" id="IPR036282">
    <property type="entry name" value="Glutathione-S-Trfase_C_sf"/>
</dbReference>
<dbReference type="EMBL" id="JXOK01000010">
    <property type="protein sequence ID" value="KIN11909.1"/>
    <property type="molecule type" value="Genomic_DNA"/>
</dbReference>
<dbReference type="InterPro" id="IPR036249">
    <property type="entry name" value="Thioredoxin-like_sf"/>
</dbReference>
<dbReference type="PANTHER" id="PTHR44051:SF2">
    <property type="entry name" value="HYPOTHETICAL GLUTATHIONE S-TRANSFERASE LIKE PROTEIN"/>
    <property type="match status" value="1"/>
</dbReference>
<dbReference type="Proteomes" id="UP000031977">
    <property type="component" value="Unassembled WGS sequence"/>
</dbReference>
<protein>
    <submittedName>
        <fullName evidence="3">Glutathione S-transferase</fullName>
    </submittedName>
</protein>
<dbReference type="InterPro" id="IPR040079">
    <property type="entry name" value="Glutathione_S-Trfase"/>
</dbReference>
<feature type="domain" description="GST N-terminal" evidence="1">
    <location>
        <begin position="1"/>
        <end position="81"/>
    </location>
</feature>
<keyword evidence="4" id="KW-1185">Reference proteome</keyword>
<reference evidence="3 4" key="1">
    <citation type="submission" date="2015-01" db="EMBL/GenBank/DDBJ databases">
        <title>Draft genome of Vibrio mytili type strain CAIM 528.</title>
        <authorList>
            <person name="Gonzalez-Castillo A."/>
            <person name="Gomez-Gil B."/>
            <person name="Enciso-Ibarra J."/>
        </authorList>
    </citation>
    <scope>NUCLEOTIDE SEQUENCE [LARGE SCALE GENOMIC DNA]</scope>
    <source>
        <strain evidence="3 4">CAIM 528</strain>
    </source>
</reference>
<comment type="caution">
    <text evidence="3">The sequence shown here is derived from an EMBL/GenBank/DDBJ whole genome shotgun (WGS) entry which is preliminary data.</text>
</comment>
<evidence type="ECO:0000259" key="2">
    <source>
        <dbReference type="PROSITE" id="PS50405"/>
    </source>
</evidence>
<dbReference type="InterPro" id="IPR004045">
    <property type="entry name" value="Glutathione_S-Trfase_N"/>
</dbReference>
<evidence type="ECO:0000259" key="1">
    <source>
        <dbReference type="PROSITE" id="PS50404"/>
    </source>
</evidence>
<evidence type="ECO:0000313" key="4">
    <source>
        <dbReference type="Proteomes" id="UP000031977"/>
    </source>
</evidence>
<dbReference type="InterPro" id="IPR010987">
    <property type="entry name" value="Glutathione-S-Trfase_C-like"/>
</dbReference>
<dbReference type="STRING" id="50718.SU60_05225"/>
<dbReference type="AlphaFoldDB" id="A0A0C3DKC3"/>
<dbReference type="SFLD" id="SFLDS00019">
    <property type="entry name" value="Glutathione_Transferase_(cytos"/>
    <property type="match status" value="1"/>
</dbReference>
<dbReference type="Gene3D" id="1.20.1050.10">
    <property type="match status" value="1"/>
</dbReference>
<dbReference type="InterPro" id="IPR034346">
    <property type="entry name" value="Gtt2-like_C"/>
</dbReference>
<dbReference type="Pfam" id="PF00043">
    <property type="entry name" value="GST_C"/>
    <property type="match status" value="1"/>
</dbReference>
<dbReference type="InterPro" id="IPR034345">
    <property type="entry name" value="Gtt2-like_N"/>
</dbReference>
<keyword evidence="3" id="KW-0808">Transferase</keyword>
<dbReference type="Pfam" id="PF13409">
    <property type="entry name" value="GST_N_2"/>
    <property type="match status" value="1"/>
</dbReference>
<dbReference type="CDD" id="cd03051">
    <property type="entry name" value="GST_N_GTT2_like"/>
    <property type="match status" value="1"/>
</dbReference>
<feature type="domain" description="GST C-terminal" evidence="2">
    <location>
        <begin position="87"/>
        <end position="204"/>
    </location>
</feature>
<dbReference type="PROSITE" id="PS50404">
    <property type="entry name" value="GST_NTER"/>
    <property type="match status" value="1"/>
</dbReference>
<dbReference type="Gene3D" id="3.40.30.10">
    <property type="entry name" value="Glutaredoxin"/>
    <property type="match status" value="1"/>
</dbReference>
<dbReference type="OrthoDB" id="9803562at2"/>
<dbReference type="PROSITE" id="PS50405">
    <property type="entry name" value="GST_CTER"/>
    <property type="match status" value="1"/>
</dbReference>
<dbReference type="GO" id="GO:0016740">
    <property type="term" value="F:transferase activity"/>
    <property type="evidence" value="ECO:0007669"/>
    <property type="project" value="UniProtKB-KW"/>
</dbReference>
<dbReference type="SFLD" id="SFLDG00358">
    <property type="entry name" value="Main_(cytGST)"/>
    <property type="match status" value="1"/>
</dbReference>
<proteinExistence type="predicted"/>
<dbReference type="RefSeq" id="WP_041154635.1">
    <property type="nucleotide sequence ID" value="NZ_CBCRVP010000003.1"/>
</dbReference>
<dbReference type="InterPro" id="IPR004046">
    <property type="entry name" value="GST_C"/>
</dbReference>
<dbReference type="PANTHER" id="PTHR44051">
    <property type="entry name" value="GLUTATHIONE S-TRANSFERASE-RELATED"/>
    <property type="match status" value="1"/>
</dbReference>
<dbReference type="CDD" id="cd03182">
    <property type="entry name" value="GST_C_GTT2_like"/>
    <property type="match status" value="1"/>
</dbReference>
<gene>
    <name evidence="3" type="ORF">SU60_05225</name>
</gene>
<dbReference type="SUPFAM" id="SSF52833">
    <property type="entry name" value="Thioredoxin-like"/>
    <property type="match status" value="1"/>
</dbReference>
<organism evidence="3 4">
    <name type="scientific">Vibrio mytili</name>
    <dbReference type="NCBI Taxonomy" id="50718"/>
    <lineage>
        <taxon>Bacteria</taxon>
        <taxon>Pseudomonadati</taxon>
        <taxon>Pseudomonadota</taxon>
        <taxon>Gammaproteobacteria</taxon>
        <taxon>Vibrionales</taxon>
        <taxon>Vibrionaceae</taxon>
        <taxon>Vibrio</taxon>
    </lineage>
</organism>
<name>A0A0C3DKC3_9VIBR</name>
<sequence length="204" mass="23449">MKLYETAATPSCRRVSIFLNEIGGEVERIALNVREGDNLSEDFRKKSVNGKVPMLELKDGTTICESVAICRFLDEEFSNNLNLFGKNQLERAQVEMWHRVVEFQGLYTAFQAFRNITAIYKDRETCVKEWGEESKQRVLAFLPVLEKRLEESKFIASDRYTIVDITAFIFIGFAINALKIDVLTTAPNISRWYEQVSARDAMQA</sequence>
<evidence type="ECO:0000313" key="3">
    <source>
        <dbReference type="EMBL" id="KIN11909.1"/>
    </source>
</evidence>